<feature type="signal peptide" evidence="17">
    <location>
        <begin position="1"/>
        <end position="22"/>
    </location>
</feature>
<evidence type="ECO:0000256" key="12">
    <source>
        <dbReference type="ARBA" id="ARBA00023288"/>
    </source>
</evidence>
<name>A0A1B8GEA8_9PEZI</name>
<dbReference type="InterPro" id="IPR049326">
    <property type="entry name" value="Rhodopsin_dom_fungi"/>
</dbReference>
<dbReference type="Pfam" id="PF05730">
    <property type="entry name" value="CFEM"/>
    <property type="match status" value="1"/>
</dbReference>
<keyword evidence="14" id="KW-0408">Iron</keyword>
<keyword evidence="14" id="KW-0349">Heme</keyword>
<comment type="similarity">
    <text evidence="13">Belongs to the SAT4 family.</text>
</comment>
<evidence type="ECO:0000256" key="6">
    <source>
        <dbReference type="ARBA" id="ARBA00022622"/>
    </source>
</evidence>
<reference evidence="20" key="2">
    <citation type="journal article" date="2018" name="Nat. Commun.">
        <title>Extreme sensitivity to ultraviolet light in the fungal pathogen causing white-nose syndrome of bats.</title>
        <authorList>
            <person name="Palmer J.M."/>
            <person name="Drees K.P."/>
            <person name="Foster J.T."/>
            <person name="Lindner D.L."/>
        </authorList>
    </citation>
    <scope>NUCLEOTIDE SEQUENCE [LARGE SCALE GENOMIC DNA]</scope>
    <source>
        <strain evidence="20">UAMH 10579</strain>
    </source>
</reference>
<evidence type="ECO:0000256" key="5">
    <source>
        <dbReference type="ARBA" id="ARBA00022525"/>
    </source>
</evidence>
<evidence type="ECO:0000256" key="4">
    <source>
        <dbReference type="ARBA" id="ARBA00010031"/>
    </source>
</evidence>
<keyword evidence="9 16" id="KW-1133">Transmembrane helix</keyword>
<dbReference type="InterPro" id="IPR052337">
    <property type="entry name" value="SAT4-like"/>
</dbReference>
<feature type="compositionally biased region" description="Polar residues" evidence="15">
    <location>
        <begin position="370"/>
        <end position="395"/>
    </location>
</feature>
<dbReference type="EMBL" id="KV460246">
    <property type="protein sequence ID" value="OBT94166.1"/>
    <property type="molecule type" value="Genomic_DNA"/>
</dbReference>
<feature type="transmembrane region" description="Helical" evidence="16">
    <location>
        <begin position="211"/>
        <end position="236"/>
    </location>
</feature>
<keyword evidence="11 14" id="KW-1015">Disulfide bond</keyword>
<gene>
    <name evidence="19" type="ORF">VE01_07030</name>
</gene>
<dbReference type="Pfam" id="PF20684">
    <property type="entry name" value="Fung_rhodopsin"/>
    <property type="match status" value="1"/>
</dbReference>
<evidence type="ECO:0000256" key="3">
    <source>
        <dbReference type="ARBA" id="ARBA00004613"/>
    </source>
</evidence>
<evidence type="ECO:0000256" key="1">
    <source>
        <dbReference type="ARBA" id="ARBA00004141"/>
    </source>
</evidence>
<evidence type="ECO:0000256" key="7">
    <source>
        <dbReference type="ARBA" id="ARBA00022692"/>
    </source>
</evidence>
<keyword evidence="6" id="KW-0336">GPI-anchor</keyword>
<dbReference type="Proteomes" id="UP000091956">
    <property type="component" value="Unassembled WGS sequence"/>
</dbReference>
<dbReference type="AlphaFoldDB" id="A0A1B8GEA8"/>
<feature type="region of interest" description="Disordered" evidence="15">
    <location>
        <begin position="370"/>
        <end position="425"/>
    </location>
</feature>
<feature type="transmembrane region" description="Helical" evidence="16">
    <location>
        <begin position="135"/>
        <end position="158"/>
    </location>
</feature>
<dbReference type="RefSeq" id="XP_018127899.1">
    <property type="nucleotide sequence ID" value="XM_018276466.2"/>
</dbReference>
<feature type="disulfide bond" evidence="14">
    <location>
        <begin position="59"/>
        <end position="92"/>
    </location>
</feature>
<dbReference type="GeneID" id="28840416"/>
<evidence type="ECO:0000313" key="19">
    <source>
        <dbReference type="EMBL" id="OBT94166.1"/>
    </source>
</evidence>
<evidence type="ECO:0000256" key="13">
    <source>
        <dbReference type="ARBA" id="ARBA00038359"/>
    </source>
</evidence>
<comment type="subcellular location">
    <subcellularLocation>
        <location evidence="2">Membrane</location>
        <topology evidence="2">Lipid-anchor</topology>
        <topology evidence="2">GPI-anchor</topology>
    </subcellularLocation>
    <subcellularLocation>
        <location evidence="1">Membrane</location>
        <topology evidence="1">Multi-pass membrane protein</topology>
    </subcellularLocation>
    <subcellularLocation>
        <location evidence="3">Secreted</location>
    </subcellularLocation>
</comment>
<keyword evidence="14" id="KW-0479">Metal-binding</keyword>
<sequence length="425" mass="47106">MKFLTIAVTVLLSVYNANLVAAGVELPPKGTPPPSCGLTCITELIIASECSLTDKTCICTNAQLNKDITICVGTSCSIRDQLATKKYSNDYCGVVPQDRTKIISIVGVTFGVLALITVGLRILSKVLRAGGQFGIDDYTIMVTMAITIPFCAFSVLLANHGLGRDMWNVHPDDITSILYIYYWDELMYVAIVPLTKISIIFLYLRIFREKSFLYFAYALIAANVAYLLAFEAISIFQCWPIPGAWRAWDGTYPAKCRNVNLQGWMSATFSIILDVLTLILPLPSLYKLDMSMKKKIQIMMMFSVGVFVTIVSVVRIRAFTKYANTTNLTQDYVELGYWSTIEVPVGVICACMPSIRALFRNVFPSIFGTTQKGQSSTGRLSTTLTPQSKSRSDYANLSKHEGSSSVIGLVPVDNRQEDERYKNSV</sequence>
<comment type="similarity">
    <text evidence="4">Belongs to the RBT5 family.</text>
</comment>
<evidence type="ECO:0000256" key="16">
    <source>
        <dbReference type="SAM" id="Phobius"/>
    </source>
</evidence>
<evidence type="ECO:0000256" key="17">
    <source>
        <dbReference type="SAM" id="SignalP"/>
    </source>
</evidence>
<evidence type="ECO:0000256" key="14">
    <source>
        <dbReference type="PROSITE-ProRule" id="PRU01356"/>
    </source>
</evidence>
<keyword evidence="7 16" id="KW-0812">Transmembrane</keyword>
<keyword evidence="5" id="KW-0964">Secreted</keyword>
<feature type="compositionally biased region" description="Basic and acidic residues" evidence="15">
    <location>
        <begin position="414"/>
        <end position="425"/>
    </location>
</feature>
<keyword evidence="12" id="KW-0449">Lipoprotein</keyword>
<feature type="transmembrane region" description="Helical" evidence="16">
    <location>
        <begin position="186"/>
        <end position="204"/>
    </location>
</feature>
<reference evidence="19 20" key="1">
    <citation type="submission" date="2016-03" db="EMBL/GenBank/DDBJ databases">
        <title>Comparative genomics of Pseudogymnoascus destructans, the fungus causing white-nose syndrome of bats.</title>
        <authorList>
            <person name="Palmer J.M."/>
            <person name="Drees K.P."/>
            <person name="Foster J.T."/>
            <person name="Lindner D.L."/>
        </authorList>
    </citation>
    <scope>NUCLEOTIDE SEQUENCE [LARGE SCALE GENOMIC DNA]</scope>
    <source>
        <strain evidence="19 20">UAMH 10579</strain>
    </source>
</reference>
<evidence type="ECO:0000256" key="8">
    <source>
        <dbReference type="ARBA" id="ARBA00022729"/>
    </source>
</evidence>
<dbReference type="SMART" id="SM00747">
    <property type="entry name" value="CFEM"/>
    <property type="match status" value="1"/>
</dbReference>
<feature type="transmembrane region" description="Helical" evidence="16">
    <location>
        <begin position="102"/>
        <end position="123"/>
    </location>
</feature>
<proteinExistence type="inferred from homology"/>
<dbReference type="GO" id="GO:0046872">
    <property type="term" value="F:metal ion binding"/>
    <property type="evidence" value="ECO:0007669"/>
    <property type="project" value="UniProtKB-UniRule"/>
</dbReference>
<feature type="chain" id="PRO_5008608487" description="CFEM domain-containing protein" evidence="17">
    <location>
        <begin position="23"/>
        <end position="425"/>
    </location>
</feature>
<evidence type="ECO:0000256" key="10">
    <source>
        <dbReference type="ARBA" id="ARBA00023136"/>
    </source>
</evidence>
<feature type="transmembrane region" description="Helical" evidence="16">
    <location>
        <begin position="298"/>
        <end position="316"/>
    </location>
</feature>
<organism evidence="19 20">
    <name type="scientific">Pseudogymnoascus verrucosus</name>
    <dbReference type="NCBI Taxonomy" id="342668"/>
    <lineage>
        <taxon>Eukaryota</taxon>
        <taxon>Fungi</taxon>
        <taxon>Dikarya</taxon>
        <taxon>Ascomycota</taxon>
        <taxon>Pezizomycotina</taxon>
        <taxon>Leotiomycetes</taxon>
        <taxon>Thelebolales</taxon>
        <taxon>Thelebolaceae</taxon>
        <taxon>Pseudogymnoascus</taxon>
    </lineage>
</organism>
<feature type="transmembrane region" description="Helical" evidence="16">
    <location>
        <begin position="336"/>
        <end position="359"/>
    </location>
</feature>
<dbReference type="GO" id="GO:0005576">
    <property type="term" value="C:extracellular region"/>
    <property type="evidence" value="ECO:0007669"/>
    <property type="project" value="UniProtKB-SubCell"/>
</dbReference>
<feature type="disulfide bond" evidence="14">
    <location>
        <begin position="36"/>
        <end position="76"/>
    </location>
</feature>
<dbReference type="OrthoDB" id="2496787at2759"/>
<dbReference type="PANTHER" id="PTHR33048">
    <property type="entry name" value="PTH11-LIKE INTEGRAL MEMBRANE PROTEIN (AFU_ORTHOLOGUE AFUA_5G11245)"/>
    <property type="match status" value="1"/>
</dbReference>
<evidence type="ECO:0000256" key="15">
    <source>
        <dbReference type="SAM" id="MobiDB-lite"/>
    </source>
</evidence>
<keyword evidence="6" id="KW-0325">Glycoprotein</keyword>
<evidence type="ECO:0000313" key="20">
    <source>
        <dbReference type="Proteomes" id="UP000091956"/>
    </source>
</evidence>
<evidence type="ECO:0000259" key="18">
    <source>
        <dbReference type="PROSITE" id="PS52012"/>
    </source>
</evidence>
<dbReference type="GO" id="GO:0098552">
    <property type="term" value="C:side of membrane"/>
    <property type="evidence" value="ECO:0007669"/>
    <property type="project" value="UniProtKB-KW"/>
</dbReference>
<feature type="domain" description="CFEM" evidence="18">
    <location>
        <begin position="5"/>
        <end position="119"/>
    </location>
</feature>
<evidence type="ECO:0000256" key="9">
    <source>
        <dbReference type="ARBA" id="ARBA00022989"/>
    </source>
</evidence>
<feature type="transmembrane region" description="Helical" evidence="16">
    <location>
        <begin position="267"/>
        <end position="286"/>
    </location>
</feature>
<dbReference type="InterPro" id="IPR008427">
    <property type="entry name" value="Extracellular_membr_CFEM_dom"/>
</dbReference>
<keyword evidence="8 17" id="KW-0732">Signal</keyword>
<keyword evidence="20" id="KW-1185">Reference proteome</keyword>
<evidence type="ECO:0000256" key="11">
    <source>
        <dbReference type="ARBA" id="ARBA00023157"/>
    </source>
</evidence>
<keyword evidence="10 16" id="KW-0472">Membrane</keyword>
<evidence type="ECO:0000256" key="2">
    <source>
        <dbReference type="ARBA" id="ARBA00004589"/>
    </source>
</evidence>
<dbReference type="PROSITE" id="PS52012">
    <property type="entry name" value="CFEM"/>
    <property type="match status" value="1"/>
</dbReference>
<accession>A0A1B8GEA8</accession>
<dbReference type="PANTHER" id="PTHR33048:SF160">
    <property type="entry name" value="SAT4 FAMILY MEMBRANE PROTEIN"/>
    <property type="match status" value="1"/>
</dbReference>
<feature type="disulfide bond" evidence="14">
    <location>
        <begin position="50"/>
        <end position="57"/>
    </location>
</feature>
<protein>
    <recommendedName>
        <fullName evidence="18">CFEM domain-containing protein</fullName>
    </recommendedName>
</protein>
<dbReference type="STRING" id="342668.A0A1B8GEA8"/>
<feature type="disulfide bond" evidence="14">
    <location>
        <begin position="40"/>
        <end position="71"/>
    </location>
</feature>
<feature type="binding site" description="axial binding residue" evidence="14">
    <location>
        <position position="54"/>
    </location>
    <ligand>
        <name>heme</name>
        <dbReference type="ChEBI" id="CHEBI:30413"/>
    </ligand>
    <ligandPart>
        <name>Fe</name>
        <dbReference type="ChEBI" id="CHEBI:18248"/>
    </ligandPart>
</feature>